<accession>A0A0E2H3P8</accession>
<dbReference type="PATRIC" id="fig|999408.3.peg.5451"/>
<protein>
    <recommendedName>
        <fullName evidence="3">Phage protein</fullName>
    </recommendedName>
</protein>
<dbReference type="EMBL" id="AGYR01000064">
    <property type="protein sequence ID" value="ENZ08072.1"/>
    <property type="molecule type" value="Genomic_DNA"/>
</dbReference>
<dbReference type="HOGENOM" id="CLU_141610_1_1_9"/>
<organism evidence="1 2">
    <name type="scientific">[Clostridium] clostridioforme 90A8</name>
    <dbReference type="NCBI Taxonomy" id="999408"/>
    <lineage>
        <taxon>Bacteria</taxon>
        <taxon>Bacillati</taxon>
        <taxon>Bacillota</taxon>
        <taxon>Clostridia</taxon>
        <taxon>Lachnospirales</taxon>
        <taxon>Lachnospiraceae</taxon>
        <taxon>Enterocloster</taxon>
    </lineage>
</organism>
<evidence type="ECO:0000313" key="1">
    <source>
        <dbReference type="EMBL" id="ENZ08072.1"/>
    </source>
</evidence>
<name>A0A0E2H3P8_9FIRM</name>
<dbReference type="RefSeq" id="WP_002594588.1">
    <property type="nucleotide sequence ID" value="NZ_KB850991.1"/>
</dbReference>
<comment type="caution">
    <text evidence="1">The sequence shown here is derived from an EMBL/GenBank/DDBJ whole genome shotgun (WGS) entry which is preliminary data.</text>
</comment>
<dbReference type="Pfam" id="PF10844">
    <property type="entry name" value="DUF2577"/>
    <property type="match status" value="1"/>
</dbReference>
<dbReference type="AlphaFoldDB" id="A0A0E2H3P8"/>
<dbReference type="InterPro" id="IPR022555">
    <property type="entry name" value="DUF2577"/>
</dbReference>
<reference evidence="1 2" key="1">
    <citation type="submission" date="2013-01" db="EMBL/GenBank/DDBJ databases">
        <title>The Genome Sequence of Clostridium clostridioforme 90A8.</title>
        <authorList>
            <consortium name="The Broad Institute Genome Sequencing Platform"/>
            <person name="Earl A."/>
            <person name="Ward D."/>
            <person name="Feldgarden M."/>
            <person name="Gevers D."/>
            <person name="Courvalin P."/>
            <person name="Lambert T."/>
            <person name="Walker B."/>
            <person name="Young S.K."/>
            <person name="Zeng Q."/>
            <person name="Gargeya S."/>
            <person name="Fitzgerald M."/>
            <person name="Haas B."/>
            <person name="Abouelleil A."/>
            <person name="Alvarado L."/>
            <person name="Arachchi H.M."/>
            <person name="Berlin A.M."/>
            <person name="Chapman S.B."/>
            <person name="Dewar J."/>
            <person name="Goldberg J."/>
            <person name="Griggs A."/>
            <person name="Gujja S."/>
            <person name="Hansen M."/>
            <person name="Howarth C."/>
            <person name="Imamovic A."/>
            <person name="Larimer J."/>
            <person name="McCowan C."/>
            <person name="Murphy C."/>
            <person name="Neiman D."/>
            <person name="Pearson M."/>
            <person name="Priest M."/>
            <person name="Roberts A."/>
            <person name="Saif S."/>
            <person name="Shea T."/>
            <person name="Sisk P."/>
            <person name="Sykes S."/>
            <person name="Wortman J."/>
            <person name="Nusbaum C."/>
            <person name="Birren B."/>
        </authorList>
    </citation>
    <scope>NUCLEOTIDE SEQUENCE [LARGE SCALE GENOMIC DNA]</scope>
    <source>
        <strain evidence="1 2">90A8</strain>
    </source>
</reference>
<dbReference type="Proteomes" id="UP000013085">
    <property type="component" value="Unassembled WGS sequence"/>
</dbReference>
<proteinExistence type="predicted"/>
<evidence type="ECO:0000313" key="2">
    <source>
        <dbReference type="Proteomes" id="UP000013085"/>
    </source>
</evidence>
<evidence type="ECO:0008006" key="3">
    <source>
        <dbReference type="Google" id="ProtNLM"/>
    </source>
</evidence>
<gene>
    <name evidence="1" type="ORF">HMPREF1090_05065</name>
</gene>
<sequence>MSELIDVLNMIVQDNTKANKQTDIVYGTVSSIAPLTVKLDDTMLPVPDVALVLTENVKSRSAKVQGGGGGTVVINEGLAVGDKVVMLRVSHGNRYIILSRV</sequence>